<organism evidence="1 2">
    <name type="scientific">Funneliformis mosseae</name>
    <name type="common">Endomycorrhizal fungus</name>
    <name type="synonym">Glomus mosseae</name>
    <dbReference type="NCBI Taxonomy" id="27381"/>
    <lineage>
        <taxon>Eukaryota</taxon>
        <taxon>Fungi</taxon>
        <taxon>Fungi incertae sedis</taxon>
        <taxon>Mucoromycota</taxon>
        <taxon>Glomeromycotina</taxon>
        <taxon>Glomeromycetes</taxon>
        <taxon>Glomerales</taxon>
        <taxon>Glomeraceae</taxon>
        <taxon>Funneliformis</taxon>
    </lineage>
</organism>
<gene>
    <name evidence="1" type="ORF">FMOSSE_LOCUS13055</name>
</gene>
<comment type="caution">
    <text evidence="1">The sequence shown here is derived from an EMBL/GenBank/DDBJ whole genome shotgun (WGS) entry which is preliminary data.</text>
</comment>
<dbReference type="Proteomes" id="UP000789375">
    <property type="component" value="Unassembled WGS sequence"/>
</dbReference>
<dbReference type="AlphaFoldDB" id="A0A9N9EQI3"/>
<proteinExistence type="predicted"/>
<protein>
    <submittedName>
        <fullName evidence="1">8261_t:CDS:1</fullName>
    </submittedName>
</protein>
<dbReference type="EMBL" id="CAJVPP010007072">
    <property type="protein sequence ID" value="CAG8684321.1"/>
    <property type="molecule type" value="Genomic_DNA"/>
</dbReference>
<reference evidence="1" key="1">
    <citation type="submission" date="2021-06" db="EMBL/GenBank/DDBJ databases">
        <authorList>
            <person name="Kallberg Y."/>
            <person name="Tangrot J."/>
            <person name="Rosling A."/>
        </authorList>
    </citation>
    <scope>NUCLEOTIDE SEQUENCE</scope>
    <source>
        <strain evidence="1">87-6 pot B 2015</strain>
    </source>
</reference>
<evidence type="ECO:0000313" key="2">
    <source>
        <dbReference type="Proteomes" id="UP000789375"/>
    </source>
</evidence>
<accession>A0A9N9EQI3</accession>
<sequence length="206" mass="23171">MELLEAMFNNKYEAIYQIVIPDKSEINQSLSESSSICNQIAEESVYIITSDAIVNALDPKFFQKFAIAARLQAKFSYPELEYEIDVYLCNTGTMLSTQLPLFKKRSFGYFLDSVKVCVSPIPCTPNVKNSMFISMDTPYPQQFNRTVEISNGRETNIEGKIGGDFGKVPKISAKGGVKNISNTKVTSEEWIVNYSGCHTTRNSWSH</sequence>
<keyword evidence="2" id="KW-1185">Reference proteome</keyword>
<evidence type="ECO:0000313" key="1">
    <source>
        <dbReference type="EMBL" id="CAG8684321.1"/>
    </source>
</evidence>
<name>A0A9N9EQI3_FUNMO</name>